<gene>
    <name evidence="3" type="ORF">I4I81_11495</name>
</gene>
<keyword evidence="2" id="KW-0472">Membrane</keyword>
<dbReference type="Pfam" id="PF11303">
    <property type="entry name" value="DUF3105"/>
    <property type="match status" value="1"/>
</dbReference>
<dbReference type="Proteomes" id="UP000694287">
    <property type="component" value="Unassembled WGS sequence"/>
</dbReference>
<evidence type="ECO:0000313" key="4">
    <source>
        <dbReference type="Proteomes" id="UP000694287"/>
    </source>
</evidence>
<name>A0ABS6URN5_9PSEU</name>
<keyword evidence="2" id="KW-0812">Transmembrane</keyword>
<dbReference type="RefSeq" id="WP_218601316.1">
    <property type="nucleotide sequence ID" value="NZ_JADQDJ010000017.1"/>
</dbReference>
<protein>
    <submittedName>
        <fullName evidence="3">DUF3105 domain-containing protein</fullName>
    </submittedName>
</protein>
<sequence>MSEQEPAGRWSRWTGPLVLLVAAGSFGSVVVGMLLPSAAERELAALRPTEQLQDPSTAISGVIVEPVPAHEHDVTGAEPVLEPGRPPTGGSHGPRAAPCDGVTSPGLVDSAEAVHALEHGAVWVTYDPALLPADTARLLGFRVTDGDDLLMSPFPGLGAPLSLQSWGHRLVLDTPADPRFEQFLVALAGNPFLVPEPDAGCPPA</sequence>
<evidence type="ECO:0000256" key="2">
    <source>
        <dbReference type="SAM" id="Phobius"/>
    </source>
</evidence>
<accession>A0ABS6URN5</accession>
<evidence type="ECO:0000256" key="1">
    <source>
        <dbReference type="SAM" id="MobiDB-lite"/>
    </source>
</evidence>
<dbReference type="EMBL" id="JADQDK010000001">
    <property type="protein sequence ID" value="MBW0134880.1"/>
    <property type="molecule type" value="Genomic_DNA"/>
</dbReference>
<keyword evidence="4" id="KW-1185">Reference proteome</keyword>
<reference evidence="3 4" key="1">
    <citation type="submission" date="2020-11" db="EMBL/GenBank/DDBJ databases">
        <title>Pseudonocardia abyssalis sp. nov. and Pseudonocardia oceani sp. nov., description and phylogenomic analysis of two novel actinomycetes isolated from the deep Southern Ocean.</title>
        <authorList>
            <person name="Parra J."/>
        </authorList>
    </citation>
    <scope>NUCLEOTIDE SEQUENCE [LARGE SCALE GENOMIC DNA]</scope>
    <source>
        <strain evidence="3 4">KRD-168</strain>
    </source>
</reference>
<evidence type="ECO:0000313" key="3">
    <source>
        <dbReference type="EMBL" id="MBW0134880.1"/>
    </source>
</evidence>
<organism evidence="3 4">
    <name type="scientific">Pseudonocardia abyssalis</name>
    <dbReference type="NCBI Taxonomy" id="2792008"/>
    <lineage>
        <taxon>Bacteria</taxon>
        <taxon>Bacillati</taxon>
        <taxon>Actinomycetota</taxon>
        <taxon>Actinomycetes</taxon>
        <taxon>Pseudonocardiales</taxon>
        <taxon>Pseudonocardiaceae</taxon>
        <taxon>Pseudonocardia</taxon>
    </lineage>
</organism>
<feature type="transmembrane region" description="Helical" evidence="2">
    <location>
        <begin position="13"/>
        <end position="35"/>
    </location>
</feature>
<dbReference type="InterPro" id="IPR021454">
    <property type="entry name" value="DUF3105"/>
</dbReference>
<comment type="caution">
    <text evidence="3">The sequence shown here is derived from an EMBL/GenBank/DDBJ whole genome shotgun (WGS) entry which is preliminary data.</text>
</comment>
<feature type="region of interest" description="Disordered" evidence="1">
    <location>
        <begin position="76"/>
        <end position="96"/>
    </location>
</feature>
<proteinExistence type="predicted"/>
<keyword evidence="2" id="KW-1133">Transmembrane helix</keyword>